<feature type="non-terminal residue" evidence="3">
    <location>
        <position position="1"/>
    </location>
</feature>
<proteinExistence type="predicted"/>
<name>A0A5J9TNF9_9POAL</name>
<accession>A0A5J9TNF9</accession>
<dbReference type="Pfam" id="PF07762">
    <property type="entry name" value="DUF1618"/>
    <property type="match status" value="1"/>
</dbReference>
<reference evidence="3 4" key="1">
    <citation type="journal article" date="2019" name="Sci. Rep.">
        <title>A high-quality genome of Eragrostis curvula grass provides insights into Poaceae evolution and supports new strategies to enhance forage quality.</title>
        <authorList>
            <person name="Carballo J."/>
            <person name="Santos B.A.C.M."/>
            <person name="Zappacosta D."/>
            <person name="Garbus I."/>
            <person name="Selva J.P."/>
            <person name="Gallo C.A."/>
            <person name="Diaz A."/>
            <person name="Albertini E."/>
            <person name="Caccamo M."/>
            <person name="Echenique V."/>
        </authorList>
    </citation>
    <scope>NUCLEOTIDE SEQUENCE [LARGE SCALE GENOMIC DNA]</scope>
    <source>
        <strain evidence="4">cv. Victoria</strain>
        <tissue evidence="3">Leaf</tissue>
    </source>
</reference>
<dbReference type="InterPro" id="IPR011676">
    <property type="entry name" value="DUF1618"/>
</dbReference>
<organism evidence="3 4">
    <name type="scientific">Eragrostis curvula</name>
    <name type="common">weeping love grass</name>
    <dbReference type="NCBI Taxonomy" id="38414"/>
    <lineage>
        <taxon>Eukaryota</taxon>
        <taxon>Viridiplantae</taxon>
        <taxon>Streptophyta</taxon>
        <taxon>Embryophyta</taxon>
        <taxon>Tracheophyta</taxon>
        <taxon>Spermatophyta</taxon>
        <taxon>Magnoliopsida</taxon>
        <taxon>Liliopsida</taxon>
        <taxon>Poales</taxon>
        <taxon>Poaceae</taxon>
        <taxon>PACMAD clade</taxon>
        <taxon>Chloridoideae</taxon>
        <taxon>Eragrostideae</taxon>
        <taxon>Eragrostidinae</taxon>
        <taxon>Eragrostis</taxon>
    </lineage>
</organism>
<evidence type="ECO:0000313" key="2">
    <source>
        <dbReference type="EMBL" id="TVU12761.1"/>
    </source>
</evidence>
<protein>
    <recommendedName>
        <fullName evidence="1">DUF1618 domain-containing protein</fullName>
    </recommendedName>
</protein>
<dbReference type="EMBL" id="RWGY01000039">
    <property type="protein sequence ID" value="TVU12777.1"/>
    <property type="molecule type" value="Genomic_DNA"/>
</dbReference>
<evidence type="ECO:0000313" key="3">
    <source>
        <dbReference type="EMBL" id="TVU12777.1"/>
    </source>
</evidence>
<feature type="domain" description="DUF1618" evidence="1">
    <location>
        <begin position="174"/>
        <end position="320"/>
    </location>
</feature>
<dbReference type="AlphaFoldDB" id="A0A5J9TNF9"/>
<dbReference type="Gramene" id="TVU12777">
    <property type="protein sequence ID" value="TVU12777"/>
    <property type="gene ID" value="EJB05_46434"/>
</dbReference>
<keyword evidence="4" id="KW-1185">Reference proteome</keyword>
<dbReference type="PANTHER" id="PTHR33074:SF102">
    <property type="entry name" value="DUF1618 DOMAIN-CONTAINING PROTEIN"/>
    <property type="match status" value="1"/>
</dbReference>
<comment type="caution">
    <text evidence="3">The sequence shown here is derived from an EMBL/GenBank/DDBJ whole genome shotgun (WGS) entry which is preliminary data.</text>
</comment>
<dbReference type="Gramene" id="TVU12761">
    <property type="protein sequence ID" value="TVU12761"/>
    <property type="gene ID" value="EJB05_46418"/>
</dbReference>
<gene>
    <name evidence="2" type="ORF">EJB05_46418</name>
    <name evidence="3" type="ORF">EJB05_46434</name>
</gene>
<sequence>MAYNPTSSVAPALPEKGPGYPDWVLLATRAHVSDRRNAIAAHSLTRRGNLIQVSLFVAKPPAVSHLCVHCPGKDNQFNHHPTVIFSRDDLILFAVGFVGGDSDHFIYKAHSTHPSLHRIPGPDPDRHTRLQRLRHRAWTSRLMPLEPSESLPKPQELRFTPTKVIPLKGSILGWVDLFRGVLLCDVLDDDSKLRYIPPPPRMPGNEGIGHKGEVAIFRDICGSGEWIKCVEMDYRDVGAAPVIADGFAPDEWTAITSIRKLDWNHWERVDALDIADITVAEPFDECHDLLPEFCENEKPSLKKMPIGIPTLCEYDSGVLYLMSKLGHDDCKGWVVAIDTESKKLEAAAEFTSAECFWFRNVLLSQFILKIPE</sequence>
<dbReference type="EMBL" id="RWGY01000039">
    <property type="protein sequence ID" value="TVU12761.1"/>
    <property type="molecule type" value="Genomic_DNA"/>
</dbReference>
<dbReference type="PANTHER" id="PTHR33074">
    <property type="entry name" value="EXPRESSED PROTEIN-RELATED"/>
    <property type="match status" value="1"/>
</dbReference>
<dbReference type="OrthoDB" id="683851at2759"/>
<dbReference type="Proteomes" id="UP000324897">
    <property type="component" value="Chromosome 3"/>
</dbReference>
<evidence type="ECO:0000313" key="4">
    <source>
        <dbReference type="Proteomes" id="UP000324897"/>
    </source>
</evidence>
<evidence type="ECO:0000259" key="1">
    <source>
        <dbReference type="Pfam" id="PF07762"/>
    </source>
</evidence>